<gene>
    <name evidence="1" type="ORF">rCG_46769</name>
</gene>
<reference evidence="2" key="1">
    <citation type="submission" date="2005-09" db="EMBL/GenBank/DDBJ databases">
        <authorList>
            <person name="Mural R.J."/>
            <person name="Li P.W."/>
            <person name="Adams M.D."/>
            <person name="Amanatides P.G."/>
            <person name="Baden-Tillson H."/>
            <person name="Barnstead M."/>
            <person name="Chin S.H."/>
            <person name="Dew I."/>
            <person name="Evans C.A."/>
            <person name="Ferriera S."/>
            <person name="Flanigan M."/>
            <person name="Fosler C."/>
            <person name="Glodek A."/>
            <person name="Gu Z."/>
            <person name="Holt R.A."/>
            <person name="Jennings D."/>
            <person name="Kraft C.L."/>
            <person name="Lu F."/>
            <person name="Nguyen T."/>
            <person name="Nusskern D.R."/>
            <person name="Pfannkoch C.M."/>
            <person name="Sitter C."/>
            <person name="Sutton G.G."/>
            <person name="Venter J.C."/>
            <person name="Wang Z."/>
            <person name="Woodage T."/>
            <person name="Zheng X.H."/>
            <person name="Zhong F."/>
        </authorList>
    </citation>
    <scope>NUCLEOTIDE SEQUENCE [LARGE SCALE GENOMIC DNA]</scope>
    <source>
        <strain>BN</strain>
        <strain evidence="2">Sprague-Dawley</strain>
    </source>
</reference>
<dbReference type="Proteomes" id="UP000234681">
    <property type="component" value="Chromosome 18"/>
</dbReference>
<evidence type="ECO:0000313" key="2">
    <source>
        <dbReference type="Proteomes" id="UP000234681"/>
    </source>
</evidence>
<dbReference type="AlphaFoldDB" id="A6IX16"/>
<name>A6IX16_RAT</name>
<sequence length="27" mass="3047">MEQNSVSKCLAFICMLYIACVHTEALK</sequence>
<proteinExistence type="predicted"/>
<dbReference type="EMBL" id="CH473971">
    <property type="protein sequence ID" value="EDM14446.1"/>
    <property type="molecule type" value="Genomic_DNA"/>
</dbReference>
<organism evidence="1 2">
    <name type="scientific">Rattus norvegicus</name>
    <name type="common">Rat</name>
    <dbReference type="NCBI Taxonomy" id="10116"/>
    <lineage>
        <taxon>Eukaryota</taxon>
        <taxon>Metazoa</taxon>
        <taxon>Chordata</taxon>
        <taxon>Craniata</taxon>
        <taxon>Vertebrata</taxon>
        <taxon>Euteleostomi</taxon>
        <taxon>Mammalia</taxon>
        <taxon>Eutheria</taxon>
        <taxon>Euarchontoglires</taxon>
        <taxon>Glires</taxon>
        <taxon>Rodentia</taxon>
        <taxon>Myomorpha</taxon>
        <taxon>Muroidea</taxon>
        <taxon>Muridae</taxon>
        <taxon>Murinae</taxon>
        <taxon>Rattus</taxon>
    </lineage>
</organism>
<evidence type="ECO:0000313" key="1">
    <source>
        <dbReference type="EMBL" id="EDM14446.1"/>
    </source>
</evidence>
<accession>A6IX16</accession>
<protein>
    <submittedName>
        <fullName evidence="1">RCG46769</fullName>
    </submittedName>
</protein>